<reference evidence="3 4" key="1">
    <citation type="submission" date="2022-01" db="EMBL/GenBank/DDBJ databases">
        <title>Whole genome-based taxonomy of the Shewanellaceae.</title>
        <authorList>
            <person name="Martin-Rodriguez A.J."/>
        </authorList>
    </citation>
    <scope>NUCLEOTIDE SEQUENCE [LARGE SCALE GENOMIC DNA]</scope>
    <source>
        <strain evidence="3 4">DSM 17177</strain>
    </source>
</reference>
<organism evidence="3 4">
    <name type="scientific">Shewanella surugensis</name>
    <dbReference type="NCBI Taxonomy" id="212020"/>
    <lineage>
        <taxon>Bacteria</taxon>
        <taxon>Pseudomonadati</taxon>
        <taxon>Pseudomonadota</taxon>
        <taxon>Gammaproteobacteria</taxon>
        <taxon>Alteromonadales</taxon>
        <taxon>Shewanellaceae</taxon>
        <taxon>Shewanella</taxon>
    </lineage>
</organism>
<dbReference type="Gene3D" id="3.40.50.850">
    <property type="entry name" value="Isochorismatase-like"/>
    <property type="match status" value="1"/>
</dbReference>
<keyword evidence="1 3" id="KW-0378">Hydrolase</keyword>
<dbReference type="InterPro" id="IPR050272">
    <property type="entry name" value="Isochorismatase-like_hydrls"/>
</dbReference>
<dbReference type="GO" id="GO:0016787">
    <property type="term" value="F:hydrolase activity"/>
    <property type="evidence" value="ECO:0007669"/>
    <property type="project" value="UniProtKB-KW"/>
</dbReference>
<dbReference type="PANTHER" id="PTHR43540">
    <property type="entry name" value="PEROXYUREIDOACRYLATE/UREIDOACRYLATE AMIDOHYDROLASE-RELATED"/>
    <property type="match status" value="1"/>
</dbReference>
<name>A0ABT0LIQ6_9GAMM</name>
<evidence type="ECO:0000313" key="4">
    <source>
        <dbReference type="Proteomes" id="UP001203423"/>
    </source>
</evidence>
<evidence type="ECO:0000256" key="1">
    <source>
        <dbReference type="ARBA" id="ARBA00022801"/>
    </source>
</evidence>
<keyword evidence="4" id="KW-1185">Reference proteome</keyword>
<gene>
    <name evidence="3" type="ORF">L2764_24690</name>
</gene>
<proteinExistence type="predicted"/>
<dbReference type="CDD" id="cd00431">
    <property type="entry name" value="cysteine_hydrolases"/>
    <property type="match status" value="1"/>
</dbReference>
<dbReference type="InterPro" id="IPR000868">
    <property type="entry name" value="Isochorismatase-like_dom"/>
</dbReference>
<accession>A0ABT0LIQ6</accession>
<evidence type="ECO:0000313" key="3">
    <source>
        <dbReference type="EMBL" id="MCL1127583.1"/>
    </source>
</evidence>
<dbReference type="Proteomes" id="UP001203423">
    <property type="component" value="Unassembled WGS sequence"/>
</dbReference>
<protein>
    <submittedName>
        <fullName evidence="3">Cysteine hydrolase</fullName>
    </submittedName>
</protein>
<dbReference type="RefSeq" id="WP_248943022.1">
    <property type="nucleotide sequence ID" value="NZ_JAKIKS010000177.1"/>
</dbReference>
<dbReference type="EMBL" id="JAKIKS010000177">
    <property type="protein sequence ID" value="MCL1127583.1"/>
    <property type="molecule type" value="Genomic_DNA"/>
</dbReference>
<dbReference type="SUPFAM" id="SSF52499">
    <property type="entry name" value="Isochorismatase-like hydrolases"/>
    <property type="match status" value="1"/>
</dbReference>
<dbReference type="PANTHER" id="PTHR43540:SF1">
    <property type="entry name" value="ISOCHORISMATASE HYDROLASE"/>
    <property type="match status" value="1"/>
</dbReference>
<dbReference type="InterPro" id="IPR036380">
    <property type="entry name" value="Isochorismatase-like_sf"/>
</dbReference>
<evidence type="ECO:0000259" key="2">
    <source>
        <dbReference type="Pfam" id="PF00857"/>
    </source>
</evidence>
<feature type="domain" description="Isochorismatase-like" evidence="2">
    <location>
        <begin position="3"/>
        <end position="185"/>
    </location>
</feature>
<dbReference type="Pfam" id="PF00857">
    <property type="entry name" value="Isochorismatase"/>
    <property type="match status" value="1"/>
</dbReference>
<sequence>MKTAIITLDLINDICHEKGKLAKYADRIENKNIINKMNQLTAWGRHRGELICHVRVGFNAHYKDGSSISPLFSGAKANNALALNAWGGDFCQTLNREADDVNIIKHRVSAFYGTDLDLILRANRIEKLILAGVSTSNAVELTAREAHDRDYQVTIVTDACEADTDEVHEASLRFLSRIARLLTVKELIL</sequence>
<comment type="caution">
    <text evidence="3">The sequence shown here is derived from an EMBL/GenBank/DDBJ whole genome shotgun (WGS) entry which is preliminary data.</text>
</comment>